<dbReference type="OrthoDB" id="1657402at2759"/>
<dbReference type="InterPro" id="IPR013529">
    <property type="entry name" value="Glyco_hydro_42_N"/>
</dbReference>
<evidence type="ECO:0000256" key="1">
    <source>
        <dbReference type="ARBA" id="ARBA00022801"/>
    </source>
</evidence>
<evidence type="ECO:0000259" key="4">
    <source>
        <dbReference type="Pfam" id="PF18120"/>
    </source>
</evidence>
<dbReference type="InterPro" id="IPR017853">
    <property type="entry name" value="GH"/>
</dbReference>
<dbReference type="GO" id="GO:0004565">
    <property type="term" value="F:beta-galactosidase activity"/>
    <property type="evidence" value="ECO:0007669"/>
    <property type="project" value="InterPro"/>
</dbReference>
<name>A0A9Q8PGA4_PASFU</name>
<keyword evidence="1" id="KW-0378">Hydrolase</keyword>
<dbReference type="GO" id="GO:0005975">
    <property type="term" value="P:carbohydrate metabolic process"/>
    <property type="evidence" value="ECO:0007669"/>
    <property type="project" value="InterPro"/>
</dbReference>
<dbReference type="RefSeq" id="XP_047766326.1">
    <property type="nucleotide sequence ID" value="XM_047908140.1"/>
</dbReference>
<accession>A0A9Q8PGA4</accession>
<dbReference type="KEGG" id="ffu:CLAFUR5_08992"/>
<gene>
    <name evidence="5" type="ORF">CLAFUR5_08992</name>
</gene>
<dbReference type="Gene3D" id="3.20.20.80">
    <property type="entry name" value="Glycosidases"/>
    <property type="match status" value="1"/>
</dbReference>
<reference evidence="5" key="1">
    <citation type="submission" date="2021-12" db="EMBL/GenBank/DDBJ databases">
        <authorList>
            <person name="Zaccaron A."/>
            <person name="Stergiopoulos I."/>
        </authorList>
    </citation>
    <scope>NUCLEOTIDE SEQUENCE</scope>
    <source>
        <strain evidence="5">Race5_Kim</strain>
    </source>
</reference>
<feature type="domain" description="Glycoside hydrolase family 42 N-terminal" evidence="3">
    <location>
        <begin position="54"/>
        <end position="223"/>
    </location>
</feature>
<protein>
    <submittedName>
        <fullName evidence="5">Uncharacterized protein</fullName>
    </submittedName>
</protein>
<feature type="domain" description="DUF5597" evidence="4">
    <location>
        <begin position="397"/>
        <end position="530"/>
    </location>
</feature>
<dbReference type="OMA" id="AMMPNED"/>
<dbReference type="AlphaFoldDB" id="A0A9Q8PGA4"/>
<proteinExistence type="predicted"/>
<reference evidence="5" key="2">
    <citation type="journal article" date="2022" name="Microb. Genom.">
        <title>A chromosome-scale genome assembly of the tomato pathogen Cladosporium fulvum reveals a compartmentalized genome architecture and the presence of a dispensable chromosome.</title>
        <authorList>
            <person name="Zaccaron A.Z."/>
            <person name="Chen L.H."/>
            <person name="Samaras A."/>
            <person name="Stergiopoulos I."/>
        </authorList>
    </citation>
    <scope>NUCLEOTIDE SEQUENCE</scope>
    <source>
        <strain evidence="5">Race5_Kim</strain>
    </source>
</reference>
<dbReference type="FunFam" id="3.20.20.80:FF:000135">
    <property type="entry name" value="Beta-galactosidase, putative, bgl35A"/>
    <property type="match status" value="1"/>
</dbReference>
<dbReference type="SUPFAM" id="SSF51445">
    <property type="entry name" value="(Trans)glycosidases"/>
    <property type="match status" value="1"/>
</dbReference>
<organism evidence="5 6">
    <name type="scientific">Passalora fulva</name>
    <name type="common">Tomato leaf mold</name>
    <name type="synonym">Cladosporium fulvum</name>
    <dbReference type="NCBI Taxonomy" id="5499"/>
    <lineage>
        <taxon>Eukaryota</taxon>
        <taxon>Fungi</taxon>
        <taxon>Dikarya</taxon>
        <taxon>Ascomycota</taxon>
        <taxon>Pezizomycotina</taxon>
        <taxon>Dothideomycetes</taxon>
        <taxon>Dothideomycetidae</taxon>
        <taxon>Mycosphaerellales</taxon>
        <taxon>Mycosphaerellaceae</taxon>
        <taxon>Fulvia</taxon>
    </lineage>
</organism>
<evidence type="ECO:0000313" key="5">
    <source>
        <dbReference type="EMBL" id="UJO21960.1"/>
    </source>
</evidence>
<keyword evidence="2" id="KW-0326">Glycosidase</keyword>
<evidence type="ECO:0000256" key="2">
    <source>
        <dbReference type="ARBA" id="ARBA00023295"/>
    </source>
</evidence>
<dbReference type="Gene3D" id="2.60.220.20">
    <property type="entry name" value="putative beta-Galactosidase from caulobacter crescentus"/>
    <property type="match status" value="1"/>
</dbReference>
<sequence length="565" mass="62846">MGEIVAMESNIPYLHRTQTSQQLNVDGAPYLMLDGEVQNSQFTSASYMKSVWPRLKAANLNTVFGSVTWEQIEPTEGDFQFGELDQTIRGAREHGLRLVLLWFGSFKNGLSTYTPAWVKQNPKRCPRAEIGTKDGKKKMGDVVSIFGAEAQRADGKAFSAFMRHIRAIDEEHATVIMVQVENEVSLLGDPRDRSPLAEACWNQPLPSKLLSKIHNEWNSHNEAFRRNFGELETTELSRIKTWDDMPGKRVFVEELFMAYHYSLYVEGIAAAGKESYPLPLYTNVWQNYAGDTHDENAPVAAGGDKPGDYPCGGGVTNVLDIWKTFAPSLDLIAPDIYLNDYAASCAAYRHRGQALLIPEQRRDEYGARRIWTAPGSYQCIGTAPFGIDTLSLPDNPFRRHYALLKSVKTYVLEAQARTDGCIGFFFDEIREDGSDPSLPVSARFGSWDLVIERSFVFGRPAAGSGIVIHKGKNEFLLIGWGFQVSFTSTDPQTCFNGLLRFEEKEVDVASGALRTLRLLNGDETRSGQFAIMPSEDPDYGGFPISITIPANTGIAVVEPYALTAE</sequence>
<keyword evidence="6" id="KW-1185">Reference proteome</keyword>
<evidence type="ECO:0000313" key="6">
    <source>
        <dbReference type="Proteomes" id="UP000756132"/>
    </source>
</evidence>
<dbReference type="InterPro" id="IPR040719">
    <property type="entry name" value="DUF5597"/>
</dbReference>
<dbReference type="GO" id="GO:0009341">
    <property type="term" value="C:beta-galactosidase complex"/>
    <property type="evidence" value="ECO:0007669"/>
    <property type="project" value="InterPro"/>
</dbReference>
<dbReference type="GeneID" id="71988870"/>
<dbReference type="Pfam" id="PF18120">
    <property type="entry name" value="DUF5597"/>
    <property type="match status" value="1"/>
</dbReference>
<dbReference type="EMBL" id="CP090171">
    <property type="protein sequence ID" value="UJO21960.1"/>
    <property type="molecule type" value="Genomic_DNA"/>
</dbReference>
<dbReference type="Pfam" id="PF02449">
    <property type="entry name" value="Glyco_hydro_42"/>
    <property type="match status" value="1"/>
</dbReference>
<dbReference type="Proteomes" id="UP000756132">
    <property type="component" value="Chromosome 9"/>
</dbReference>
<evidence type="ECO:0000259" key="3">
    <source>
        <dbReference type="Pfam" id="PF02449"/>
    </source>
</evidence>